<dbReference type="PANTHER" id="PTHR12322:SF53">
    <property type="entry name" value="DOUBLESEX-MAB RELATED 11E"/>
    <property type="match status" value="1"/>
</dbReference>
<evidence type="ECO:0000256" key="1">
    <source>
        <dbReference type="ARBA" id="ARBA00022723"/>
    </source>
</evidence>
<gene>
    <name evidence="7" type="ORF">Ciccas_003224</name>
</gene>
<dbReference type="InterPro" id="IPR001275">
    <property type="entry name" value="DM_DNA-bd"/>
</dbReference>
<dbReference type="PROSITE" id="PS50809">
    <property type="entry name" value="DM_2"/>
    <property type="match status" value="2"/>
</dbReference>
<dbReference type="InterPro" id="IPR026607">
    <property type="entry name" value="DMRT"/>
</dbReference>
<protein>
    <recommendedName>
        <fullName evidence="6">DM domain-containing protein</fullName>
    </recommendedName>
</protein>
<dbReference type="Pfam" id="PF00751">
    <property type="entry name" value="DM"/>
    <property type="match status" value="2"/>
</dbReference>
<dbReference type="PANTHER" id="PTHR12322">
    <property type="entry name" value="DOUBLESEX AND MAB-3 RELATED TRANSCRIPTION FACTOR DMRT"/>
    <property type="match status" value="1"/>
</dbReference>
<dbReference type="GO" id="GO:0046872">
    <property type="term" value="F:metal ion binding"/>
    <property type="evidence" value="ECO:0007669"/>
    <property type="project" value="UniProtKB-KW"/>
</dbReference>
<sequence length="266" mass="30913">MDSSGHISISEESQPNDWDVQNLQINVIPRSQQISTWNSFVHENHFVTQVDGFVTWPLNEEQQAKPDKMEANASRKPYVCRKCRNHGYKIEVRDHKKTCRFRNCQCSGCVLVNKGRAIVARQISLYRKQKHSKSTSSSLSKNEYMQNGLDNSYPHCRRCRNHNVIEQWRGHKKMCPYRNCNCEKCSLIIQRKENEKSLRSQRNKGSDSVEEIKSFRKPKLDKTNKFKSAFSVFTNNISKGLFEQETSKPVHDYASSMVSLGARTFL</sequence>
<keyword evidence="3 5" id="KW-0238">DNA-binding</keyword>
<evidence type="ECO:0000256" key="5">
    <source>
        <dbReference type="PROSITE-ProRule" id="PRU00070"/>
    </source>
</evidence>
<proteinExistence type="predicted"/>
<dbReference type="Gene3D" id="4.10.1040.10">
    <property type="entry name" value="DM DNA-binding domain"/>
    <property type="match status" value="2"/>
</dbReference>
<evidence type="ECO:0000259" key="6">
    <source>
        <dbReference type="PROSITE" id="PS50809"/>
    </source>
</evidence>
<accession>A0ABD2QEZ3</accession>
<keyword evidence="8" id="KW-1185">Reference proteome</keyword>
<evidence type="ECO:0000256" key="3">
    <source>
        <dbReference type="ARBA" id="ARBA00023125"/>
    </source>
</evidence>
<dbReference type="GO" id="GO:0003677">
    <property type="term" value="F:DNA binding"/>
    <property type="evidence" value="ECO:0007669"/>
    <property type="project" value="UniProtKB-UniRule"/>
</dbReference>
<dbReference type="SUPFAM" id="SSF82927">
    <property type="entry name" value="Cysteine-rich DNA binding domain, (DM domain)"/>
    <property type="match status" value="2"/>
</dbReference>
<feature type="DNA-binding region" description="DM" evidence="5">
    <location>
        <begin position="156"/>
        <end position="204"/>
    </location>
</feature>
<reference evidence="7 8" key="1">
    <citation type="submission" date="2024-11" db="EMBL/GenBank/DDBJ databases">
        <title>Adaptive evolution of stress response genes in parasites aligns with host niche diversity.</title>
        <authorList>
            <person name="Hahn C."/>
            <person name="Resl P."/>
        </authorList>
    </citation>
    <scope>NUCLEOTIDE SEQUENCE [LARGE SCALE GENOMIC DNA]</scope>
    <source>
        <strain evidence="7">EGGRZ-B1_66</strain>
        <tissue evidence="7">Body</tissue>
    </source>
</reference>
<organism evidence="7 8">
    <name type="scientific">Cichlidogyrus casuarinus</name>
    <dbReference type="NCBI Taxonomy" id="1844966"/>
    <lineage>
        <taxon>Eukaryota</taxon>
        <taxon>Metazoa</taxon>
        <taxon>Spiralia</taxon>
        <taxon>Lophotrochozoa</taxon>
        <taxon>Platyhelminthes</taxon>
        <taxon>Monogenea</taxon>
        <taxon>Monopisthocotylea</taxon>
        <taxon>Dactylogyridea</taxon>
        <taxon>Ancyrocephalidae</taxon>
        <taxon>Cichlidogyrus</taxon>
    </lineage>
</organism>
<dbReference type="InterPro" id="IPR036407">
    <property type="entry name" value="DM_DNA-bd_sf"/>
</dbReference>
<evidence type="ECO:0000313" key="8">
    <source>
        <dbReference type="Proteomes" id="UP001626550"/>
    </source>
</evidence>
<feature type="DNA-binding region" description="DM" evidence="5">
    <location>
        <begin position="80"/>
        <end position="127"/>
    </location>
</feature>
<dbReference type="SMART" id="SM00301">
    <property type="entry name" value="DM"/>
    <property type="match status" value="2"/>
</dbReference>
<keyword evidence="1 5" id="KW-0479">Metal-binding</keyword>
<evidence type="ECO:0000256" key="2">
    <source>
        <dbReference type="ARBA" id="ARBA00022833"/>
    </source>
</evidence>
<feature type="domain" description="DM" evidence="6">
    <location>
        <begin position="80"/>
        <end position="127"/>
    </location>
</feature>
<comment type="caution">
    <text evidence="7">The sequence shown here is derived from an EMBL/GenBank/DDBJ whole genome shotgun (WGS) entry which is preliminary data.</text>
</comment>
<dbReference type="GO" id="GO:0005634">
    <property type="term" value="C:nucleus"/>
    <property type="evidence" value="ECO:0007669"/>
    <property type="project" value="UniProtKB-SubCell"/>
</dbReference>
<name>A0ABD2QEZ3_9PLAT</name>
<evidence type="ECO:0000256" key="4">
    <source>
        <dbReference type="ARBA" id="ARBA00023242"/>
    </source>
</evidence>
<dbReference type="EMBL" id="JBJKFK010000285">
    <property type="protein sequence ID" value="KAL3318115.1"/>
    <property type="molecule type" value="Genomic_DNA"/>
</dbReference>
<keyword evidence="4 5" id="KW-0539">Nucleus</keyword>
<feature type="domain" description="DM" evidence="6">
    <location>
        <begin position="156"/>
        <end position="204"/>
    </location>
</feature>
<comment type="subcellular location">
    <subcellularLocation>
        <location evidence="5">Nucleus</location>
    </subcellularLocation>
</comment>
<evidence type="ECO:0000313" key="7">
    <source>
        <dbReference type="EMBL" id="KAL3318115.1"/>
    </source>
</evidence>
<keyword evidence="2 5" id="KW-0862">Zinc</keyword>
<dbReference type="PROSITE" id="PS40000">
    <property type="entry name" value="DM_1"/>
    <property type="match status" value="2"/>
</dbReference>
<dbReference type="AlphaFoldDB" id="A0ABD2QEZ3"/>
<dbReference type="Proteomes" id="UP001626550">
    <property type="component" value="Unassembled WGS sequence"/>
</dbReference>